<evidence type="ECO:0000256" key="5">
    <source>
        <dbReference type="ARBA" id="ARBA00023237"/>
    </source>
</evidence>
<evidence type="ECO:0000259" key="6">
    <source>
        <dbReference type="Pfam" id="PF07980"/>
    </source>
</evidence>
<protein>
    <submittedName>
        <fullName evidence="8">RagB/SusD family nutrient uptake outer membrane protein</fullName>
    </submittedName>
</protein>
<evidence type="ECO:0000313" key="8">
    <source>
        <dbReference type="EMBL" id="MBT1710798.1"/>
    </source>
</evidence>
<keyword evidence="4" id="KW-0472">Membrane</keyword>
<dbReference type="RefSeq" id="WP_254086374.1">
    <property type="nucleotide sequence ID" value="NZ_JAHESE010000026.1"/>
</dbReference>
<evidence type="ECO:0000256" key="3">
    <source>
        <dbReference type="ARBA" id="ARBA00022729"/>
    </source>
</evidence>
<dbReference type="PROSITE" id="PS51257">
    <property type="entry name" value="PROKAR_LIPOPROTEIN"/>
    <property type="match status" value="1"/>
</dbReference>
<dbReference type="SUPFAM" id="SSF48452">
    <property type="entry name" value="TPR-like"/>
    <property type="match status" value="1"/>
</dbReference>
<feature type="domain" description="SusD-like N-terminal" evidence="7">
    <location>
        <begin position="25"/>
        <end position="228"/>
    </location>
</feature>
<keyword evidence="3" id="KW-0732">Signal</keyword>
<evidence type="ECO:0000256" key="2">
    <source>
        <dbReference type="ARBA" id="ARBA00006275"/>
    </source>
</evidence>
<proteinExistence type="inferred from homology"/>
<dbReference type="EMBL" id="JAHESE010000026">
    <property type="protein sequence ID" value="MBT1710798.1"/>
    <property type="molecule type" value="Genomic_DNA"/>
</dbReference>
<evidence type="ECO:0000313" key="9">
    <source>
        <dbReference type="Proteomes" id="UP001319080"/>
    </source>
</evidence>
<comment type="similarity">
    <text evidence="2">Belongs to the SusD family.</text>
</comment>
<dbReference type="InterPro" id="IPR033985">
    <property type="entry name" value="SusD-like_N"/>
</dbReference>
<dbReference type="GO" id="GO:0009279">
    <property type="term" value="C:cell outer membrane"/>
    <property type="evidence" value="ECO:0007669"/>
    <property type="project" value="UniProtKB-SubCell"/>
</dbReference>
<dbReference type="AlphaFoldDB" id="A0AAP2E0F2"/>
<dbReference type="InterPro" id="IPR012944">
    <property type="entry name" value="SusD_RagB_dom"/>
</dbReference>
<dbReference type="Pfam" id="PF07980">
    <property type="entry name" value="SusD_RagB"/>
    <property type="match status" value="1"/>
</dbReference>
<keyword evidence="5" id="KW-0998">Cell outer membrane</keyword>
<evidence type="ECO:0000259" key="7">
    <source>
        <dbReference type="Pfam" id="PF14322"/>
    </source>
</evidence>
<reference evidence="8 9" key="1">
    <citation type="submission" date="2021-05" db="EMBL/GenBank/DDBJ databases">
        <title>A Polyphasic approach of four new species of the genus Ohtaekwangia: Ohtaekwangia histidinii sp. nov., Ohtaekwangia cretensis sp. nov., Ohtaekwangia indiensis sp. nov., Ohtaekwangia reichenbachii sp. nov. from diverse environment.</title>
        <authorList>
            <person name="Octaviana S."/>
        </authorList>
    </citation>
    <scope>NUCLEOTIDE SEQUENCE [LARGE SCALE GENOMIC DNA]</scope>
    <source>
        <strain evidence="8 9">PWU5</strain>
    </source>
</reference>
<dbReference type="InterPro" id="IPR011990">
    <property type="entry name" value="TPR-like_helical_dom_sf"/>
</dbReference>
<gene>
    <name evidence="8" type="ORF">KK062_21330</name>
</gene>
<evidence type="ECO:0000256" key="4">
    <source>
        <dbReference type="ARBA" id="ARBA00023136"/>
    </source>
</evidence>
<dbReference type="Proteomes" id="UP001319080">
    <property type="component" value="Unassembled WGS sequence"/>
</dbReference>
<name>A0AAP2E0F2_9BACT</name>
<comment type="caution">
    <text evidence="8">The sequence shown here is derived from an EMBL/GenBank/DDBJ whole genome shotgun (WGS) entry which is preliminary data.</text>
</comment>
<dbReference type="Gene3D" id="1.25.40.390">
    <property type="match status" value="1"/>
</dbReference>
<feature type="domain" description="RagB/SusD" evidence="6">
    <location>
        <begin position="317"/>
        <end position="620"/>
    </location>
</feature>
<keyword evidence="9" id="KW-1185">Reference proteome</keyword>
<accession>A0AAP2E0F2</accession>
<evidence type="ECO:0000256" key="1">
    <source>
        <dbReference type="ARBA" id="ARBA00004442"/>
    </source>
</evidence>
<comment type="subcellular location">
    <subcellularLocation>
        <location evidence="1">Cell outer membrane</location>
    </subcellularLocation>
</comment>
<dbReference type="Pfam" id="PF14322">
    <property type="entry name" value="SusD-like_3"/>
    <property type="match status" value="1"/>
</dbReference>
<sequence length="623" mass="69880">MKLTIAKHCLAVIMVWSVCSCEEGFLDQVPDDRLTEDDVFINKNNTEMFLANIYANVPDEMAQRFVTTGNGYGNSGPWTGGSDEAEYAPWSGTPNEINTGNWNASSDWVETFWSRYYQGIRNATYFMANVDKCVPCREPLVNQYKAEARGLRALYYFYLIRMFGPVILLGDEVIAPDAGLEEVVLPRASFDECVEYVVSEMEAAALSLPNAPAGSSAYGRMTRSVMLAMRQEVLLMAASPLFNGNGDYADLKNADGKQLISQEYSPAKWQRAAEAAKAYISEFVPQYHDLYRKNDSGGNFSAFLSCRDVMLDSWNTEWIFGRPGSDVTTRQYDMTPYHAGALDVSRGGGGLGVTQQMVDAYFMANGTSPVTGYNPDGTPIVNPASGYQTTGTSAFRAPDDSQSRTVYNQWVNREPRFYVGITYDGRAWLNPNTAGLITYTRKTGNSGSSQSQWDFSPTGYIARKNMIVGDRGVGGRALVLYRLANVYLNYAEALNEYDPGNPDILNYLNRIRERAGIPGYGDEVDVPVPASQEEMREAIRKERRVEFAFESVRWFDTRRWKIAEETDNGPQYGLDINSDPPNFYNVVRFETRVFEKKHYLFPIPLDETLINNLLVQNTGWSAN</sequence>
<organism evidence="8 9">
    <name type="scientific">Dawidia cretensis</name>
    <dbReference type="NCBI Taxonomy" id="2782350"/>
    <lineage>
        <taxon>Bacteria</taxon>
        <taxon>Pseudomonadati</taxon>
        <taxon>Bacteroidota</taxon>
        <taxon>Cytophagia</taxon>
        <taxon>Cytophagales</taxon>
        <taxon>Chryseotaleaceae</taxon>
        <taxon>Dawidia</taxon>
    </lineage>
</organism>